<dbReference type="PANTHER" id="PTHR10263">
    <property type="entry name" value="V-TYPE PROTON ATPASE PROTEOLIPID SUBUNIT"/>
    <property type="match status" value="1"/>
</dbReference>
<evidence type="ECO:0000256" key="1">
    <source>
        <dbReference type="ARBA" id="ARBA00004128"/>
    </source>
</evidence>
<dbReference type="CDD" id="cd18175">
    <property type="entry name" value="ATP-synt_Vo_c_ATP6C_rpt1"/>
    <property type="match status" value="1"/>
</dbReference>
<dbReference type="InParanoid" id="A0A4S2MN82"/>
<organism evidence="13 14">
    <name type="scientific">Ascodesmis nigricans</name>
    <dbReference type="NCBI Taxonomy" id="341454"/>
    <lineage>
        <taxon>Eukaryota</taxon>
        <taxon>Fungi</taxon>
        <taxon>Dikarya</taxon>
        <taxon>Ascomycota</taxon>
        <taxon>Pezizomycotina</taxon>
        <taxon>Pezizomycetes</taxon>
        <taxon>Pezizales</taxon>
        <taxon>Ascodesmidaceae</taxon>
        <taxon>Ascodesmis</taxon>
    </lineage>
</organism>
<evidence type="ECO:0000256" key="7">
    <source>
        <dbReference type="ARBA" id="ARBA00023065"/>
    </source>
</evidence>
<feature type="domain" description="V-ATPase proteolipid subunit C-like" evidence="12">
    <location>
        <begin position="16"/>
        <end position="75"/>
    </location>
</feature>
<accession>A0A4S2MN82</accession>
<evidence type="ECO:0000256" key="8">
    <source>
        <dbReference type="ARBA" id="ARBA00023136"/>
    </source>
</evidence>
<dbReference type="GO" id="GO:0033179">
    <property type="term" value="C:proton-transporting V-type ATPase, V0 domain"/>
    <property type="evidence" value="ECO:0007669"/>
    <property type="project" value="InterPro"/>
</dbReference>
<dbReference type="EMBL" id="ML220140">
    <property type="protein sequence ID" value="TGZ78542.1"/>
    <property type="molecule type" value="Genomic_DNA"/>
</dbReference>
<gene>
    <name evidence="13" type="ORF">EX30DRAFT_359769</name>
</gene>
<evidence type="ECO:0000256" key="5">
    <source>
        <dbReference type="ARBA" id="ARBA00022781"/>
    </source>
</evidence>
<evidence type="ECO:0000313" key="13">
    <source>
        <dbReference type="EMBL" id="TGZ78542.1"/>
    </source>
</evidence>
<dbReference type="SUPFAM" id="SSF81333">
    <property type="entry name" value="F1F0 ATP synthase subunit C"/>
    <property type="match status" value="1"/>
</dbReference>
<evidence type="ECO:0000256" key="9">
    <source>
        <dbReference type="ARBA" id="ARBA00045519"/>
    </source>
</evidence>
<evidence type="ECO:0000256" key="11">
    <source>
        <dbReference type="RuleBase" id="RU363060"/>
    </source>
</evidence>
<dbReference type="PRINTS" id="PR00122">
    <property type="entry name" value="VACATPASE"/>
</dbReference>
<keyword evidence="4 11" id="KW-0812">Transmembrane</keyword>
<evidence type="ECO:0000313" key="14">
    <source>
        <dbReference type="Proteomes" id="UP000298138"/>
    </source>
</evidence>
<sequence length="162" mass="16505">MFFMMIPAYAPFFGVMGCVAATIFTSFGAAYGTARSGVGLMVTGSLKPDLIIKGLTPIILSGILSIYGLVVSILISTSLTSRITLFSSFTQFGAGLVIGFAGLAAGFTIGIVGDAGVRGCANQPKLFVGMVLVLIFAEVLALYGFVVGLVLVGKGGSERGGC</sequence>
<comment type="subcellular location">
    <subcellularLocation>
        <location evidence="1 11">Vacuole membrane</location>
        <topology evidence="1 11">Multi-pass membrane protein</topology>
    </subcellularLocation>
</comment>
<evidence type="ECO:0000256" key="10">
    <source>
        <dbReference type="ARBA" id="ARBA00046480"/>
    </source>
</evidence>
<keyword evidence="5 11" id="KW-0375">Hydrogen ion transport</keyword>
<comment type="function">
    <text evidence="9">Proton-conducting pore forming subunit of the V0 complex of vacuolar(H+)-ATPase (V-ATPase), a multisubunit enzyme composed of a peripheral complex (V1) that hydrolyzes ATP and a membrane integral complex (V0) that translocates protons. V-ATPase is responsible for acidifying and maintaining the pH of intracellular compartments.</text>
</comment>
<name>A0A4S2MN82_9PEZI</name>
<keyword evidence="7 11" id="KW-0406">Ion transport</keyword>
<dbReference type="InterPro" id="IPR035921">
    <property type="entry name" value="F/V-ATP_Csub_sf"/>
</dbReference>
<evidence type="ECO:0000256" key="4">
    <source>
        <dbReference type="ARBA" id="ARBA00022692"/>
    </source>
</evidence>
<evidence type="ECO:0000259" key="12">
    <source>
        <dbReference type="Pfam" id="PF00137"/>
    </source>
</evidence>
<dbReference type="GO" id="GO:0005774">
    <property type="term" value="C:vacuolar membrane"/>
    <property type="evidence" value="ECO:0007669"/>
    <property type="project" value="UniProtKB-SubCell"/>
</dbReference>
<dbReference type="InterPro" id="IPR000245">
    <property type="entry name" value="ATPase_proteolipid_csu"/>
</dbReference>
<evidence type="ECO:0000256" key="6">
    <source>
        <dbReference type="ARBA" id="ARBA00022989"/>
    </source>
</evidence>
<dbReference type="CDD" id="cd18176">
    <property type="entry name" value="ATP-synt_Vo_c_ATP6C_rpt2"/>
    <property type="match status" value="1"/>
</dbReference>
<keyword evidence="11" id="KW-0926">Vacuole</keyword>
<comment type="function">
    <text evidence="11">Proton-conducting pore forming of the V0 complex of vacuolar(H+)-ATPase (V-ATPase), a multisubunit enzyme composed of a peripheral complex (V1) that hydrolyzes ATP and a membrane integral complex (V0) that translocates protons. V-ATPase is responsible for acidifying and maintaining the pH of intracellular compartments.</text>
</comment>
<dbReference type="STRING" id="341454.A0A4S2MN82"/>
<feature type="transmembrane region" description="Helical" evidence="11">
    <location>
        <begin position="12"/>
        <end position="34"/>
    </location>
</feature>
<dbReference type="FunFam" id="1.20.120.610:FF:000001">
    <property type="entry name" value="V-type proton ATPase proteolipid subunit"/>
    <property type="match status" value="1"/>
</dbReference>
<feature type="domain" description="V-ATPase proteolipid subunit C-like" evidence="12">
    <location>
        <begin position="92"/>
        <end position="151"/>
    </location>
</feature>
<keyword evidence="3 11" id="KW-0813">Transport</keyword>
<proteinExistence type="inferred from homology"/>
<dbReference type="NCBIfam" id="TIGR01100">
    <property type="entry name" value="V_ATP_synt_C"/>
    <property type="match status" value="1"/>
</dbReference>
<protein>
    <recommendedName>
        <fullName evidence="11">V-type proton ATPase proteolipid subunit</fullName>
    </recommendedName>
</protein>
<comment type="similarity">
    <text evidence="2 11">Belongs to the V-ATPase proteolipid subunit family.</text>
</comment>
<keyword evidence="14" id="KW-1185">Reference proteome</keyword>
<dbReference type="InterPro" id="IPR002379">
    <property type="entry name" value="ATPase_proteolipid_c-like_dom"/>
</dbReference>
<comment type="subunit">
    <text evidence="10 11">V-ATPase is a heteromultimeric enzyme composed of a peripheral catalytic V1 complex (components A to H) attached to an integral membrane V0 proton pore complex (components: a, c, c', c'', d, e, f and VOA1). The decameric c-ring forms the proton-conducting pore, and is composed of eight proteolipid subunits c, one subunit c' and one subunit c''.</text>
</comment>
<dbReference type="InterPro" id="IPR011555">
    <property type="entry name" value="ATPase_proteolipid_su_C_euk"/>
</dbReference>
<dbReference type="Proteomes" id="UP000298138">
    <property type="component" value="Unassembled WGS sequence"/>
</dbReference>
<evidence type="ECO:0000256" key="3">
    <source>
        <dbReference type="ARBA" id="ARBA00022448"/>
    </source>
</evidence>
<dbReference type="GO" id="GO:0046961">
    <property type="term" value="F:proton-transporting ATPase activity, rotational mechanism"/>
    <property type="evidence" value="ECO:0007669"/>
    <property type="project" value="InterPro"/>
</dbReference>
<feature type="transmembrane region" description="Helical" evidence="11">
    <location>
        <begin position="92"/>
        <end position="112"/>
    </location>
</feature>
<dbReference type="Pfam" id="PF00137">
    <property type="entry name" value="ATP-synt_C"/>
    <property type="match status" value="2"/>
</dbReference>
<keyword evidence="6 11" id="KW-1133">Transmembrane helix</keyword>
<dbReference type="AlphaFoldDB" id="A0A4S2MN82"/>
<evidence type="ECO:0000256" key="2">
    <source>
        <dbReference type="ARBA" id="ARBA00007296"/>
    </source>
</evidence>
<dbReference type="Gene3D" id="1.20.120.610">
    <property type="entry name" value="lithium bound rotor ring of v- atpase"/>
    <property type="match status" value="1"/>
</dbReference>
<feature type="transmembrane region" description="Helical" evidence="11">
    <location>
        <begin position="127"/>
        <end position="152"/>
    </location>
</feature>
<keyword evidence="8 11" id="KW-0472">Membrane</keyword>
<reference evidence="13 14" key="1">
    <citation type="submission" date="2019-04" db="EMBL/GenBank/DDBJ databases">
        <title>Comparative genomics and transcriptomics to analyze fruiting body development in filamentous ascomycetes.</title>
        <authorList>
            <consortium name="DOE Joint Genome Institute"/>
            <person name="Lutkenhaus R."/>
            <person name="Traeger S."/>
            <person name="Breuer J."/>
            <person name="Kuo A."/>
            <person name="Lipzen A."/>
            <person name="Pangilinan J."/>
            <person name="Dilworth D."/>
            <person name="Sandor L."/>
            <person name="Poggeler S."/>
            <person name="Barry K."/>
            <person name="Grigoriev I.V."/>
            <person name="Nowrousian M."/>
        </authorList>
    </citation>
    <scope>NUCLEOTIDE SEQUENCE [LARGE SCALE GENOMIC DNA]</scope>
    <source>
        <strain evidence="13 14">CBS 389.68</strain>
    </source>
</reference>
<feature type="transmembrane region" description="Helical" evidence="11">
    <location>
        <begin position="54"/>
        <end position="80"/>
    </location>
</feature>
<dbReference type="OrthoDB" id="1744869at2759"/>